<evidence type="ECO:0000313" key="3">
    <source>
        <dbReference type="EMBL" id="TWF42509.1"/>
    </source>
</evidence>
<dbReference type="Proteomes" id="UP000320811">
    <property type="component" value="Unassembled WGS sequence"/>
</dbReference>
<comment type="caution">
    <text evidence="3">The sequence shown here is derived from an EMBL/GenBank/DDBJ whole genome shotgun (WGS) entry which is preliminary data.</text>
</comment>
<dbReference type="Gene3D" id="1.25.40.10">
    <property type="entry name" value="Tetratricopeptide repeat domain"/>
    <property type="match status" value="1"/>
</dbReference>
<dbReference type="InterPro" id="IPR012338">
    <property type="entry name" value="Beta-lactam/transpept-like"/>
</dbReference>
<dbReference type="Pfam" id="PF00144">
    <property type="entry name" value="Beta-lactamase"/>
    <property type="match status" value="1"/>
</dbReference>
<evidence type="ECO:0000256" key="1">
    <source>
        <dbReference type="PROSITE-ProRule" id="PRU00339"/>
    </source>
</evidence>
<dbReference type="Pfam" id="PF13174">
    <property type="entry name" value="TPR_6"/>
    <property type="match status" value="1"/>
</dbReference>
<dbReference type="AlphaFoldDB" id="A0A561PWL1"/>
<dbReference type="PROSITE" id="PS50005">
    <property type="entry name" value="TPR"/>
    <property type="match status" value="1"/>
</dbReference>
<dbReference type="PANTHER" id="PTHR46825">
    <property type="entry name" value="D-ALANYL-D-ALANINE-CARBOXYPEPTIDASE/ENDOPEPTIDASE AMPH"/>
    <property type="match status" value="1"/>
</dbReference>
<dbReference type="SUPFAM" id="SSF56601">
    <property type="entry name" value="beta-lactamase/transpeptidase-like"/>
    <property type="match status" value="1"/>
</dbReference>
<dbReference type="RefSeq" id="WP_186452366.1">
    <property type="nucleotide sequence ID" value="NZ_VIWO01000002.1"/>
</dbReference>
<organism evidence="3 4">
    <name type="scientific">Chitinophaga polysaccharea</name>
    <dbReference type="NCBI Taxonomy" id="1293035"/>
    <lineage>
        <taxon>Bacteria</taxon>
        <taxon>Pseudomonadati</taxon>
        <taxon>Bacteroidota</taxon>
        <taxon>Chitinophagia</taxon>
        <taxon>Chitinophagales</taxon>
        <taxon>Chitinophagaceae</taxon>
        <taxon>Chitinophaga</taxon>
    </lineage>
</organism>
<evidence type="ECO:0000313" key="4">
    <source>
        <dbReference type="Proteomes" id="UP000320811"/>
    </source>
</evidence>
<name>A0A561PWL1_9BACT</name>
<dbReference type="InterPro" id="IPR019734">
    <property type="entry name" value="TPR_rpt"/>
</dbReference>
<dbReference type="InterPro" id="IPR001466">
    <property type="entry name" value="Beta-lactam-related"/>
</dbReference>
<reference evidence="3 4" key="1">
    <citation type="submission" date="2019-06" db="EMBL/GenBank/DDBJ databases">
        <title>Sorghum-associated microbial communities from plants grown in Nebraska, USA.</title>
        <authorList>
            <person name="Schachtman D."/>
        </authorList>
    </citation>
    <scope>NUCLEOTIDE SEQUENCE [LARGE SCALE GENOMIC DNA]</scope>
    <source>
        <strain evidence="3 4">1209</strain>
    </source>
</reference>
<evidence type="ECO:0000259" key="2">
    <source>
        <dbReference type="Pfam" id="PF00144"/>
    </source>
</evidence>
<dbReference type="Gene3D" id="3.40.710.10">
    <property type="entry name" value="DD-peptidase/beta-lactamase superfamily"/>
    <property type="match status" value="1"/>
</dbReference>
<dbReference type="EMBL" id="VIWO01000002">
    <property type="protein sequence ID" value="TWF42509.1"/>
    <property type="molecule type" value="Genomic_DNA"/>
</dbReference>
<dbReference type="PANTHER" id="PTHR46825:SF9">
    <property type="entry name" value="BETA-LACTAMASE-RELATED DOMAIN-CONTAINING PROTEIN"/>
    <property type="match status" value="1"/>
</dbReference>
<dbReference type="InterPro" id="IPR011990">
    <property type="entry name" value="TPR-like_helical_dom_sf"/>
</dbReference>
<protein>
    <submittedName>
        <fullName evidence="3">CubicO group peptidase (Beta-lactamase class C family)</fullName>
    </submittedName>
</protein>
<dbReference type="SMART" id="SM00028">
    <property type="entry name" value="TPR"/>
    <property type="match status" value="1"/>
</dbReference>
<feature type="repeat" description="TPR" evidence="1">
    <location>
        <begin position="419"/>
        <end position="452"/>
    </location>
</feature>
<dbReference type="SUPFAM" id="SSF48452">
    <property type="entry name" value="TPR-like"/>
    <property type="match status" value="1"/>
</dbReference>
<sequence>MKSIEALLHKIMQAYELPGMAVGIMEGGEVTYQQHFGVSNISTGAGLTHESVFQLGSLSKVFVATAIMQLAEQGKIALDEKLVTYLPYLKTTDTRYSRITIRQILSHTSGIPDVRNFEWNKPQYDDGAARRYIDTLEHLPLLDEPGVLYHYSNRAYNVLADVIHVCSGMLFETYMRRHFFEPLEMPHSTFTVTDVPERLLVSPHTLAKNFVSKVRKVYPYNRIHAPSSTLYSNVPDMMHWMKANLDNGVWKDKALLQEDNYRRLMQPEVETEQDTYMCLAWKLVKRNGYTMAVSLGGEPGFRAFMILLPEKKTGVFVCINSDNFSAEQVAIPVLLMKLGYEVDPPKTPIHLPLGRTLMQSGFDAAVQAYHYLKKEAPGAYDFQDTHLIALGFKLLYRARKCQDAQKIFRLCVMDYPDSWEAWYGLGESQSWADETEGAISSYQRTLELNPSYDKAVQALRKLMEFKNA</sequence>
<dbReference type="InterPro" id="IPR050491">
    <property type="entry name" value="AmpC-like"/>
</dbReference>
<feature type="domain" description="Beta-lactamase-related" evidence="2">
    <location>
        <begin position="5"/>
        <end position="324"/>
    </location>
</feature>
<proteinExistence type="predicted"/>
<accession>A0A561PWL1</accession>
<keyword evidence="4" id="KW-1185">Reference proteome</keyword>
<gene>
    <name evidence="3" type="ORF">FHW36_102267</name>
</gene>
<keyword evidence="1" id="KW-0802">TPR repeat</keyword>